<dbReference type="InterPro" id="IPR017946">
    <property type="entry name" value="PLC-like_Pdiesterase_TIM-brl"/>
</dbReference>
<dbReference type="PANTHER" id="PTHR46211">
    <property type="entry name" value="GLYCEROPHOSPHORYL DIESTER PHOSPHODIESTERASE"/>
    <property type="match status" value="1"/>
</dbReference>
<protein>
    <recommendedName>
        <fullName evidence="1">GP-PDE domain-containing protein</fullName>
    </recommendedName>
</protein>
<dbReference type="InterPro" id="IPR030395">
    <property type="entry name" value="GP_PDE_dom"/>
</dbReference>
<dbReference type="Gene3D" id="3.20.20.190">
    <property type="entry name" value="Phosphatidylinositol (PI) phosphodiesterase"/>
    <property type="match status" value="1"/>
</dbReference>
<dbReference type="PROSITE" id="PS51704">
    <property type="entry name" value="GP_PDE"/>
    <property type="match status" value="1"/>
</dbReference>
<accession>A0AAU7YNP7</accession>
<dbReference type="Pfam" id="PF03009">
    <property type="entry name" value="GDPD"/>
    <property type="match status" value="1"/>
</dbReference>
<dbReference type="GO" id="GO:0006629">
    <property type="term" value="P:lipid metabolic process"/>
    <property type="evidence" value="ECO:0007669"/>
    <property type="project" value="InterPro"/>
</dbReference>
<dbReference type="SUPFAM" id="SSF51695">
    <property type="entry name" value="PLC-like phosphodiesterases"/>
    <property type="match status" value="1"/>
</dbReference>
<feature type="domain" description="GP-PDE" evidence="1">
    <location>
        <begin position="1"/>
        <end position="205"/>
    </location>
</feature>
<organism evidence="2">
    <name type="scientific">Micromonas commoda virus</name>
    <dbReference type="NCBI Taxonomy" id="3057169"/>
    <lineage>
        <taxon>Viruses</taxon>
        <taxon>Varidnaviria</taxon>
        <taxon>Bamfordvirae</taxon>
        <taxon>Nucleocytoviricota</taxon>
        <taxon>Megaviricetes</taxon>
        <taxon>Algavirales</taxon>
        <taxon>Phycodnaviridae</taxon>
    </lineage>
</organism>
<dbReference type="PANTHER" id="PTHR46211:SF14">
    <property type="entry name" value="GLYCEROPHOSPHODIESTER PHOSPHODIESTERASE"/>
    <property type="match status" value="1"/>
</dbReference>
<evidence type="ECO:0000259" key="1">
    <source>
        <dbReference type="PROSITE" id="PS51704"/>
    </source>
</evidence>
<dbReference type="EMBL" id="PP911589">
    <property type="protein sequence ID" value="XCA47405.1"/>
    <property type="molecule type" value="Genomic_DNA"/>
</dbReference>
<reference evidence="2" key="1">
    <citation type="submission" date="2024-06" db="EMBL/GenBank/DDBJ databases">
        <title>Evidence of context-dependent and transient costs of resisting viral infection in isolates of the marine microalga Micromonas sp. (class Mamiellophyceae).</title>
        <authorList>
            <person name="Bedi de Silva A."/>
            <person name="Schvarcz C.R."/>
            <person name="Steward G.R."/>
            <person name="Edwards K.F."/>
        </authorList>
    </citation>
    <scope>NUCLEOTIDE SEQUENCE</scope>
    <source>
        <strain evidence="2">McV-KB2</strain>
    </source>
</reference>
<proteinExistence type="predicted"/>
<dbReference type="CDD" id="cd08556">
    <property type="entry name" value="GDPD"/>
    <property type="match status" value="1"/>
</dbReference>
<sequence>MKYIAHRGISSKHEDNTVPAIKEALDREYYGVEIDVQLCKTGEIVVYHDVYTPDGFVNELAFDELKNVGICSLQEIYDTLPGIRDVVLIVDIKGNDPLVAFALQKFYQDEDTSNVYFSSFNRKLVRLLPSNFIIGTTLETTFVPHEFDMVTEGVQCVVLHWTSLDHEFIAYCKVRGIQVFTYTHKEPQEHEYMLRYDVDAIITNG</sequence>
<evidence type="ECO:0000313" key="2">
    <source>
        <dbReference type="EMBL" id="XCA47405.1"/>
    </source>
</evidence>
<name>A0AAU7YNP7_9PHYC</name>
<dbReference type="GO" id="GO:0008081">
    <property type="term" value="F:phosphoric diester hydrolase activity"/>
    <property type="evidence" value="ECO:0007669"/>
    <property type="project" value="InterPro"/>
</dbReference>